<dbReference type="GO" id="GO:0061343">
    <property type="term" value="P:cell adhesion involved in heart morphogenesis"/>
    <property type="evidence" value="ECO:0007669"/>
    <property type="project" value="TreeGrafter"/>
</dbReference>
<dbReference type="GO" id="GO:0031012">
    <property type="term" value="C:extracellular matrix"/>
    <property type="evidence" value="ECO:0007669"/>
    <property type="project" value="TreeGrafter"/>
</dbReference>
<dbReference type="InterPro" id="IPR036691">
    <property type="entry name" value="Endo/exonu/phosph_ase_sf"/>
</dbReference>
<dbReference type="GO" id="GO:0003824">
    <property type="term" value="F:catalytic activity"/>
    <property type="evidence" value="ECO:0007669"/>
    <property type="project" value="InterPro"/>
</dbReference>
<dbReference type="AlphaFoldDB" id="A0A0P4VX51"/>
<feature type="domain" description="Endonuclease/exonuclease/phosphatase" evidence="1">
    <location>
        <begin position="110"/>
        <end position="231"/>
    </location>
</feature>
<dbReference type="Pfam" id="PF14529">
    <property type="entry name" value="Exo_endo_phos_2"/>
    <property type="match status" value="1"/>
</dbReference>
<name>A0A0P4VX51_SCYOL</name>
<evidence type="ECO:0000313" key="2">
    <source>
        <dbReference type="EMBL" id="JAI56753.1"/>
    </source>
</evidence>
<organism evidence="2">
    <name type="scientific">Scylla olivacea</name>
    <name type="common">Orange mud crab</name>
    <name type="synonym">Cancer olivacea</name>
    <dbReference type="NCBI Taxonomy" id="85551"/>
    <lineage>
        <taxon>Eukaryota</taxon>
        <taxon>Metazoa</taxon>
        <taxon>Ecdysozoa</taxon>
        <taxon>Arthropoda</taxon>
        <taxon>Crustacea</taxon>
        <taxon>Multicrustacea</taxon>
        <taxon>Malacostraca</taxon>
        <taxon>Eumalacostraca</taxon>
        <taxon>Eucarida</taxon>
        <taxon>Decapoda</taxon>
        <taxon>Pleocyemata</taxon>
        <taxon>Brachyura</taxon>
        <taxon>Eubrachyura</taxon>
        <taxon>Portunoidea</taxon>
        <taxon>Portunidae</taxon>
        <taxon>Portuninae</taxon>
        <taxon>Scylla</taxon>
    </lineage>
</organism>
<dbReference type="InterPro" id="IPR005135">
    <property type="entry name" value="Endo/exonuclease/phosphatase"/>
</dbReference>
<dbReference type="PANTHER" id="PTHR33395:SF22">
    <property type="entry name" value="REVERSE TRANSCRIPTASE DOMAIN-CONTAINING PROTEIN"/>
    <property type="match status" value="1"/>
</dbReference>
<evidence type="ECO:0000259" key="1">
    <source>
        <dbReference type="Pfam" id="PF14529"/>
    </source>
</evidence>
<dbReference type="EMBL" id="GDRN01111575">
    <property type="protein sequence ID" value="JAI56753.1"/>
    <property type="molecule type" value="Transcribed_RNA"/>
</dbReference>
<dbReference type="Gene3D" id="3.60.10.10">
    <property type="entry name" value="Endonuclease/exonuclease/phosphatase"/>
    <property type="match status" value="1"/>
</dbReference>
<accession>A0A0P4VX51</accession>
<sequence>MVHQTVSKVCYTNVNGLMSTKMELNELLNRTTPDVAVLCETKWKNEWGTPDIGDDKYDLWMKNRSDKGGGGVTILTKKCVKVEKVIKSEDKSEILQVMIRSGNGRIMNYVGVYVPPMTNAWQKEEHEEMLVDVLKGLEKIVMESSDIVIVGDFNCKEINWETLTTTGSESSWSNRLLNWAVENLMTQWVDCDTRFSGRDKPSRLDLVFTKDMEIIETIHYDSPLGKSDHVLMEFNLKNENVIIDENYKVRRFKYSKADFEKLRKYFVAVDWKDFEDAEDVRKKWDEFIRIYNSAVEKFVPRGGARCRKGKEWFNTKCKEARNCKSNAWNRWKKRKTESRWEEYIGARNKYIEIIRMERRNFHYERDMIDKCINEPKLFFRHINGKMKKKEGVSRLKVEGKIYEDAQDMAEVMNNSFRSVFTVEGEFDAGRDKLVRNILSTVPVSYEEILKMMEELDVNKATGPDGVSNWILKECREQLADKIHSLVVTSLSQGRVPKDWKRANITPIFKGGNKENPLNYRPVSLTSVVGKLCERTIKERWMEHLERDKVLVNCQFGFRRGRSCSMNLLSFYSRVVDIVQEKDMDE</sequence>
<dbReference type="SUPFAM" id="SSF56219">
    <property type="entry name" value="DNase I-like"/>
    <property type="match status" value="1"/>
</dbReference>
<proteinExistence type="predicted"/>
<dbReference type="PANTHER" id="PTHR33395">
    <property type="entry name" value="TRANSCRIPTASE, PUTATIVE-RELATED-RELATED"/>
    <property type="match status" value="1"/>
</dbReference>
<dbReference type="GO" id="GO:0007508">
    <property type="term" value="P:larval heart development"/>
    <property type="evidence" value="ECO:0007669"/>
    <property type="project" value="TreeGrafter"/>
</dbReference>
<reference evidence="2" key="1">
    <citation type="submission" date="2015-09" db="EMBL/GenBank/DDBJ databases">
        <title>Scylla olivacea transcriptome.</title>
        <authorList>
            <person name="Ikhwanuddin M."/>
        </authorList>
    </citation>
    <scope>NUCLEOTIDE SEQUENCE</scope>
</reference>
<protein>
    <recommendedName>
        <fullName evidence="1">Endonuclease/exonuclease/phosphatase domain-containing protein</fullName>
    </recommendedName>
</protein>